<dbReference type="EMBL" id="DYXT01000039">
    <property type="protein sequence ID" value="HJE39607.1"/>
    <property type="molecule type" value="Genomic_DNA"/>
</dbReference>
<accession>A0A4Q0U873</accession>
<keyword evidence="1" id="KW-0548">Nucleotidyltransferase</keyword>
<dbReference type="InterPro" id="IPR003329">
    <property type="entry name" value="Cytidylyl_trans"/>
</dbReference>
<gene>
    <name evidence="1" type="ORF">K8V47_07635</name>
</gene>
<organism evidence="1 2">
    <name type="scientific">Candidatus Amulumruptor caecigallinarius</name>
    <dbReference type="NCBI Taxonomy" id="2109911"/>
    <lineage>
        <taxon>Bacteria</taxon>
        <taxon>Pseudomonadati</taxon>
        <taxon>Bacteroidota</taxon>
        <taxon>Bacteroidia</taxon>
        <taxon>Bacteroidales</taxon>
        <taxon>Muribaculaceae</taxon>
        <taxon>Candidatus Amulumruptor</taxon>
    </lineage>
</organism>
<dbReference type="InterPro" id="IPR029044">
    <property type="entry name" value="Nucleotide-diphossugar_trans"/>
</dbReference>
<dbReference type="PANTHER" id="PTHR21485:SF6">
    <property type="entry name" value="N-ACYLNEURAMINATE CYTIDYLYLTRANSFERASE-RELATED"/>
    <property type="match status" value="1"/>
</dbReference>
<keyword evidence="1" id="KW-0808">Transferase</keyword>
<dbReference type="GO" id="GO:0008781">
    <property type="term" value="F:N-acylneuraminate cytidylyltransferase activity"/>
    <property type="evidence" value="ECO:0007669"/>
    <property type="project" value="TreeGrafter"/>
</dbReference>
<dbReference type="Proteomes" id="UP000711407">
    <property type="component" value="Unassembled WGS sequence"/>
</dbReference>
<reference evidence="1" key="1">
    <citation type="journal article" date="2021" name="PeerJ">
        <title>Extensive microbial diversity within the chicken gut microbiome revealed by metagenomics and culture.</title>
        <authorList>
            <person name="Gilroy R."/>
            <person name="Ravi A."/>
            <person name="Getino M."/>
            <person name="Pursley I."/>
            <person name="Horton D.L."/>
            <person name="Alikhan N.F."/>
            <person name="Baker D."/>
            <person name="Gharbi K."/>
            <person name="Hall N."/>
            <person name="Watson M."/>
            <person name="Adriaenssens E.M."/>
            <person name="Foster-Nyarko E."/>
            <person name="Jarju S."/>
            <person name="Secka A."/>
            <person name="Antonio M."/>
            <person name="Oren A."/>
            <person name="Chaudhuri R.R."/>
            <person name="La Ragione R."/>
            <person name="Hildebrand F."/>
            <person name="Pallen M.J."/>
        </authorList>
    </citation>
    <scope>NUCLEOTIDE SEQUENCE</scope>
    <source>
        <strain evidence="1">4100</strain>
    </source>
</reference>
<dbReference type="PANTHER" id="PTHR21485">
    <property type="entry name" value="HAD SUPERFAMILY MEMBERS CMAS AND KDSC"/>
    <property type="match status" value="1"/>
</dbReference>
<protein>
    <submittedName>
        <fullName evidence="1">Acylneuraminate cytidylyltransferase family protein</fullName>
    </submittedName>
</protein>
<dbReference type="InterPro" id="IPR050793">
    <property type="entry name" value="CMP-NeuNAc_synthase"/>
</dbReference>
<dbReference type="Gene3D" id="3.90.550.10">
    <property type="entry name" value="Spore Coat Polysaccharide Biosynthesis Protein SpsA, Chain A"/>
    <property type="match status" value="1"/>
</dbReference>
<dbReference type="Pfam" id="PF02348">
    <property type="entry name" value="CTP_transf_3"/>
    <property type="match status" value="1"/>
</dbReference>
<evidence type="ECO:0000313" key="2">
    <source>
        <dbReference type="Proteomes" id="UP000711407"/>
    </source>
</evidence>
<sequence length="236" mass="25952">MVENTLFVIPARGGSKGIPHKNIKMFCGRPLIAYSLDAARALADDAHIILSTDDEAIAAVAKGMGYGTPYRRPIELATDTAGSREVILDAMDYADSIGVVYDKVVLLQPTSPLRTTDDILKAIEAYASHPGCDMAVTVTEAACNPYYDCFETDADGMLHVSKGDGKLTRRQDAPKAWQYNGAVYVMRPASLRRYAFGDMPRRVPVEMPRMRSVDLDSPLDWTIAEMICNRLSNADR</sequence>
<comment type="caution">
    <text evidence="1">The sequence shown here is derived from an EMBL/GenBank/DDBJ whole genome shotgun (WGS) entry which is preliminary data.</text>
</comment>
<dbReference type="CDD" id="cd02513">
    <property type="entry name" value="CMP-NeuAc_Synthase"/>
    <property type="match status" value="1"/>
</dbReference>
<name>A0A4Q0U873_9BACT</name>
<dbReference type="SUPFAM" id="SSF53448">
    <property type="entry name" value="Nucleotide-diphospho-sugar transferases"/>
    <property type="match status" value="1"/>
</dbReference>
<dbReference type="AlphaFoldDB" id="A0A4Q0U873"/>
<evidence type="ECO:0000313" key="1">
    <source>
        <dbReference type="EMBL" id="HJE39607.1"/>
    </source>
</evidence>
<reference evidence="1" key="2">
    <citation type="submission" date="2021-09" db="EMBL/GenBank/DDBJ databases">
        <authorList>
            <person name="Gilroy R."/>
        </authorList>
    </citation>
    <scope>NUCLEOTIDE SEQUENCE</scope>
    <source>
        <strain evidence="1">4100</strain>
    </source>
</reference>
<proteinExistence type="predicted"/>